<name>A0A6A3CEU5_HIBSY</name>
<sequence>MRTILVEETEKGIEVNGRQILKKVLNSKYSYIRGLGYGVKPISSKELELKSTLEAENVENEKRTQELVLQLQSQNAKILDQNATINELKENQNVLQAQIQQLLQRFGGNTSA</sequence>
<protein>
    <submittedName>
        <fullName evidence="2">Uncharacterized protein</fullName>
    </submittedName>
</protein>
<gene>
    <name evidence="2" type="ORF">F3Y22_tig00005377pilonHSYRG00127</name>
</gene>
<keyword evidence="3" id="KW-1185">Reference proteome</keyword>
<feature type="coiled-coil region" evidence="1">
    <location>
        <begin position="71"/>
        <end position="105"/>
    </location>
</feature>
<accession>A0A6A3CEU5</accession>
<dbReference type="EMBL" id="VEPZ02000303">
    <property type="protein sequence ID" value="KAE8727760.1"/>
    <property type="molecule type" value="Genomic_DNA"/>
</dbReference>
<reference evidence="2" key="1">
    <citation type="submission" date="2019-09" db="EMBL/GenBank/DDBJ databases">
        <title>Draft genome information of white flower Hibiscus syriacus.</title>
        <authorList>
            <person name="Kim Y.-M."/>
        </authorList>
    </citation>
    <scope>NUCLEOTIDE SEQUENCE [LARGE SCALE GENOMIC DNA]</scope>
    <source>
        <strain evidence="2">YM2019G1</strain>
    </source>
</reference>
<comment type="caution">
    <text evidence="2">The sequence shown here is derived from an EMBL/GenBank/DDBJ whole genome shotgun (WGS) entry which is preliminary data.</text>
</comment>
<evidence type="ECO:0000313" key="3">
    <source>
        <dbReference type="Proteomes" id="UP000436088"/>
    </source>
</evidence>
<organism evidence="2 3">
    <name type="scientific">Hibiscus syriacus</name>
    <name type="common">Rose of Sharon</name>
    <dbReference type="NCBI Taxonomy" id="106335"/>
    <lineage>
        <taxon>Eukaryota</taxon>
        <taxon>Viridiplantae</taxon>
        <taxon>Streptophyta</taxon>
        <taxon>Embryophyta</taxon>
        <taxon>Tracheophyta</taxon>
        <taxon>Spermatophyta</taxon>
        <taxon>Magnoliopsida</taxon>
        <taxon>eudicotyledons</taxon>
        <taxon>Gunneridae</taxon>
        <taxon>Pentapetalae</taxon>
        <taxon>rosids</taxon>
        <taxon>malvids</taxon>
        <taxon>Malvales</taxon>
        <taxon>Malvaceae</taxon>
        <taxon>Malvoideae</taxon>
        <taxon>Hibiscus</taxon>
    </lineage>
</organism>
<dbReference type="AlphaFoldDB" id="A0A6A3CEU5"/>
<dbReference type="Proteomes" id="UP000436088">
    <property type="component" value="Unassembled WGS sequence"/>
</dbReference>
<evidence type="ECO:0000256" key="1">
    <source>
        <dbReference type="SAM" id="Coils"/>
    </source>
</evidence>
<evidence type="ECO:0000313" key="2">
    <source>
        <dbReference type="EMBL" id="KAE8727760.1"/>
    </source>
</evidence>
<proteinExistence type="predicted"/>
<keyword evidence="1" id="KW-0175">Coiled coil</keyword>